<reference evidence="2 3" key="1">
    <citation type="journal article" date="2017" name="G3 (Bethesda)">
        <title>First Draft Genome Sequence of the Pathogenic Fungus Lomentospora prolificans (Formerly Scedosporium prolificans).</title>
        <authorList>
            <person name="Luo R."/>
            <person name="Zimin A."/>
            <person name="Workman R."/>
            <person name="Fan Y."/>
            <person name="Pertea G."/>
            <person name="Grossman N."/>
            <person name="Wear M.P."/>
            <person name="Jia B."/>
            <person name="Miller H."/>
            <person name="Casadevall A."/>
            <person name="Timp W."/>
            <person name="Zhang S.X."/>
            <person name="Salzberg S.L."/>
        </authorList>
    </citation>
    <scope>NUCLEOTIDE SEQUENCE [LARGE SCALE GENOMIC DNA]</scope>
    <source>
        <strain evidence="2 3">JHH-5317</strain>
    </source>
</reference>
<feature type="region of interest" description="Disordered" evidence="1">
    <location>
        <begin position="343"/>
        <end position="387"/>
    </location>
</feature>
<organism evidence="2 3">
    <name type="scientific">Lomentospora prolificans</name>
    <dbReference type="NCBI Taxonomy" id="41688"/>
    <lineage>
        <taxon>Eukaryota</taxon>
        <taxon>Fungi</taxon>
        <taxon>Dikarya</taxon>
        <taxon>Ascomycota</taxon>
        <taxon>Pezizomycotina</taxon>
        <taxon>Sordariomycetes</taxon>
        <taxon>Hypocreomycetidae</taxon>
        <taxon>Microascales</taxon>
        <taxon>Microascaceae</taxon>
        <taxon>Lomentospora</taxon>
    </lineage>
</organism>
<feature type="region of interest" description="Disordered" evidence="1">
    <location>
        <begin position="1"/>
        <end position="43"/>
    </location>
</feature>
<evidence type="ECO:0000313" key="2">
    <source>
        <dbReference type="EMBL" id="PKS11931.1"/>
    </source>
</evidence>
<evidence type="ECO:0000256" key="1">
    <source>
        <dbReference type="SAM" id="MobiDB-lite"/>
    </source>
</evidence>
<feature type="region of interest" description="Disordered" evidence="1">
    <location>
        <begin position="274"/>
        <end position="316"/>
    </location>
</feature>
<dbReference type="STRING" id="41688.A0A2N3NHQ5"/>
<dbReference type="AlphaFoldDB" id="A0A2N3NHQ5"/>
<protein>
    <submittedName>
        <fullName evidence="2">Uncharacterized protein</fullName>
    </submittedName>
</protein>
<dbReference type="Proteomes" id="UP000233524">
    <property type="component" value="Unassembled WGS sequence"/>
</dbReference>
<accession>A0A2N3NHQ5</accession>
<feature type="compositionally biased region" description="Basic residues" evidence="1">
    <location>
        <begin position="25"/>
        <end position="41"/>
    </location>
</feature>
<sequence length="1065" mass="117077">MSDKDRNVEHAAASSPPPTDTPSRGRGRGRGKGRGKRKSLAKTKALAAVKKLVPTGRRGRIKQYSDPRVQAAYERQREVKTAYLSIISHVKPALEELASRNIEKLKKDSNAHKAVPEHDIVKNQLDAKLTEVTGHADKVLETQLGLIERSHEKNTEFQNMQYENGVEDAVERFYDAQLERLRLLEEMYEHSVPPDVRDNSYNYKKISEKEYEERGVYTAYRKDGIVVPYPSRVEGTDMYEKAQMMLAQYAPKPVLDAGTKVKRERDLRTAAIRGRLSGVRRKALTQPDSQPGAKRPTTRSAARAGNDDDDVDAGDLASYSEEPVNAPARHIMGILAAAVDNDGASESAAATPRASPDPDEEDKADDSSGTALDPRLRSPEPPRGQAEFDEYGVAPVQRGSKANNRIAVRPGFQFDDIDIGFKDSTNDGSRIKNPSSRGKYLNTPNTNAFYYDPLLWNYDVRCQSEDDLDQDLVKKYRLHPRYGFFIEGSINIQELPGPICEDPKPVVLITPSGMTLYASRSHGTTSIAKSATDYFIRKTMESVMKELVDKNEGLKLPTAKSDGEKEVPEKYAGPSLGLLHHEDTEEAQLSPEEESEDELSLEPTTEVDDGIERPNSLSALVNAAIFASAEDSTARSTRAKSVSRPYDAIRDVFGTSAPTQPAPEPQPFNLTVLAEMCNWEPRPPQSQQAEDSNIATRPTGPIDTMAQQPSFDEPLYTASRTRSGHQLHHEASGYGAGRHNQFVQTGPVRPMDIDQSNQAMAMEEETYIDPRLRGPNQPPPPQHPFEQSPMSHHQAPISYSTPQQPMGLHNPMITPALTGSMQGQPPPAEPLHYGAPRRVPPPQPSYSASSPQLRPSTTGLPPLRPPRQIGHPQVFHTGPPTVPHPSVASTNAGPFYSPGLPGPYHNTFPPPPQEQHGSMGMPGSGAPMQPYYGPSGSPANYPPAQPPYQHLAQGPNTPQITSPPAASPRSRPSFQGSPPGPPQQQAAANNKYRKLEPAPIPPHRIGWANEPQLRTVRYEPSEDIKDYSAVEPLPGRGPTFIRGWNVNNSAKKRARPGREDKDGSG</sequence>
<feature type="region of interest" description="Disordered" evidence="1">
    <location>
        <begin position="770"/>
        <end position="1011"/>
    </location>
</feature>
<dbReference type="OrthoDB" id="4188028at2759"/>
<feature type="compositionally biased region" description="Low complexity" evidence="1">
    <location>
        <begin position="917"/>
        <end position="928"/>
    </location>
</feature>
<name>A0A2N3NHQ5_9PEZI</name>
<dbReference type="EMBL" id="NLAX01000004">
    <property type="protein sequence ID" value="PKS11931.1"/>
    <property type="molecule type" value="Genomic_DNA"/>
</dbReference>
<proteinExistence type="predicted"/>
<gene>
    <name evidence="2" type="ORF">jhhlp_001226</name>
</gene>
<keyword evidence="3" id="KW-1185">Reference proteome</keyword>
<evidence type="ECO:0000313" key="3">
    <source>
        <dbReference type="Proteomes" id="UP000233524"/>
    </source>
</evidence>
<feature type="compositionally biased region" description="Acidic residues" evidence="1">
    <location>
        <begin position="591"/>
        <end position="609"/>
    </location>
</feature>
<feature type="compositionally biased region" description="Basic and acidic residues" evidence="1">
    <location>
        <begin position="1056"/>
        <end position="1065"/>
    </location>
</feature>
<feature type="compositionally biased region" description="Low complexity" evidence="1">
    <location>
        <begin position="962"/>
        <end position="977"/>
    </location>
</feature>
<feature type="region of interest" description="Disordered" evidence="1">
    <location>
        <begin position="555"/>
        <end position="612"/>
    </location>
</feature>
<dbReference type="InParanoid" id="A0A2N3NHQ5"/>
<comment type="caution">
    <text evidence="2">The sequence shown here is derived from an EMBL/GenBank/DDBJ whole genome shotgun (WGS) entry which is preliminary data.</text>
</comment>
<feature type="region of interest" description="Disordered" evidence="1">
    <location>
        <begin position="1028"/>
        <end position="1065"/>
    </location>
</feature>
<dbReference type="VEuPathDB" id="FungiDB:jhhlp_001226"/>